<dbReference type="AlphaFoldDB" id="A0A8S2SJJ6"/>
<evidence type="ECO:0000313" key="1">
    <source>
        <dbReference type="EMBL" id="CAF4230251.1"/>
    </source>
</evidence>
<gene>
    <name evidence="1" type="ORF">BYL167_LOCUS24750</name>
    <name evidence="2" type="ORF">GIL414_LOCUS28047</name>
</gene>
<accession>A0A8S2SJJ6</accession>
<organism evidence="1 3">
    <name type="scientific">Rotaria magnacalcarata</name>
    <dbReference type="NCBI Taxonomy" id="392030"/>
    <lineage>
        <taxon>Eukaryota</taxon>
        <taxon>Metazoa</taxon>
        <taxon>Spiralia</taxon>
        <taxon>Gnathifera</taxon>
        <taxon>Rotifera</taxon>
        <taxon>Eurotatoria</taxon>
        <taxon>Bdelloidea</taxon>
        <taxon>Philodinida</taxon>
        <taxon>Philodinidae</taxon>
        <taxon>Rotaria</taxon>
    </lineage>
</organism>
<dbReference type="Proteomes" id="UP000681967">
    <property type="component" value="Unassembled WGS sequence"/>
</dbReference>
<name>A0A8S2SJJ6_9BILA</name>
<evidence type="ECO:0000313" key="3">
    <source>
        <dbReference type="Proteomes" id="UP000681967"/>
    </source>
</evidence>
<sequence>MVTKLLLYDDIQPFESSFFERVSRALPHLRTLDVMNGLEQQEKKTTTTTNNLEFINLTTLILFDIHLDYAEQLLCRTHLPCLVEL</sequence>
<reference evidence="1" key="1">
    <citation type="submission" date="2021-02" db="EMBL/GenBank/DDBJ databases">
        <authorList>
            <person name="Nowell W R."/>
        </authorList>
    </citation>
    <scope>NUCLEOTIDE SEQUENCE</scope>
</reference>
<dbReference type="EMBL" id="CAJOBJ010046483">
    <property type="protein sequence ID" value="CAF4352499.1"/>
    <property type="molecule type" value="Genomic_DNA"/>
</dbReference>
<protein>
    <submittedName>
        <fullName evidence="1">Uncharacterized protein</fullName>
    </submittedName>
</protein>
<comment type="caution">
    <text evidence="1">The sequence shown here is derived from an EMBL/GenBank/DDBJ whole genome shotgun (WGS) entry which is preliminary data.</text>
</comment>
<feature type="non-terminal residue" evidence="1">
    <location>
        <position position="85"/>
    </location>
</feature>
<evidence type="ECO:0000313" key="2">
    <source>
        <dbReference type="EMBL" id="CAF4352499.1"/>
    </source>
</evidence>
<proteinExistence type="predicted"/>
<dbReference type="Proteomes" id="UP000681720">
    <property type="component" value="Unassembled WGS sequence"/>
</dbReference>
<dbReference type="EMBL" id="CAJOBH010022565">
    <property type="protein sequence ID" value="CAF4230251.1"/>
    <property type="molecule type" value="Genomic_DNA"/>
</dbReference>